<keyword evidence="2" id="KW-1185">Reference proteome</keyword>
<dbReference type="EMBL" id="CP015453">
    <property type="protein sequence ID" value="AWH95992.1"/>
    <property type="molecule type" value="Genomic_DNA"/>
</dbReference>
<dbReference type="AlphaFoldDB" id="A0AAD0JQM6"/>
<dbReference type="SUPFAM" id="SSF54427">
    <property type="entry name" value="NTF2-like"/>
    <property type="match status" value="1"/>
</dbReference>
<accession>A0AAD0JQM6</accession>
<proteinExistence type="predicted"/>
<reference evidence="1 2" key="1">
    <citation type="submission" date="2016-04" db="EMBL/GenBank/DDBJ databases">
        <title>Complete genome sequence of the haloalkaliphilic hydrocarbon-degrading bacterium Dietzia psychralcaliphila ILA-1T, isolated from a drain of a fish product-processing plant.</title>
        <authorList>
            <person name="Zhao J."/>
            <person name="Hu B."/>
            <person name="Geng S."/>
            <person name="Nie Y."/>
            <person name="Tang Y."/>
        </authorList>
    </citation>
    <scope>NUCLEOTIDE SEQUENCE [LARGE SCALE GENOMIC DNA]</scope>
    <source>
        <strain evidence="1 2">ILA-1</strain>
    </source>
</reference>
<protein>
    <recommendedName>
        <fullName evidence="3">SnoaL-like polyketide cyclase</fullName>
    </recommendedName>
</protein>
<dbReference type="Proteomes" id="UP000244903">
    <property type="component" value="Chromosome"/>
</dbReference>
<name>A0AAD0JQM6_9ACTN</name>
<organism evidence="1 2">
    <name type="scientific">Dietzia psychralcaliphila</name>
    <dbReference type="NCBI Taxonomy" id="139021"/>
    <lineage>
        <taxon>Bacteria</taxon>
        <taxon>Bacillati</taxon>
        <taxon>Actinomycetota</taxon>
        <taxon>Actinomycetes</taxon>
        <taxon>Mycobacteriales</taxon>
        <taxon>Dietziaceae</taxon>
        <taxon>Dietzia</taxon>
    </lineage>
</organism>
<dbReference type="InterPro" id="IPR032710">
    <property type="entry name" value="NTF2-like_dom_sf"/>
</dbReference>
<dbReference type="Gene3D" id="3.10.450.50">
    <property type="match status" value="1"/>
</dbReference>
<evidence type="ECO:0008006" key="3">
    <source>
        <dbReference type="Google" id="ProtNLM"/>
    </source>
</evidence>
<dbReference type="KEGG" id="dpc:A6048_11345"/>
<evidence type="ECO:0000313" key="1">
    <source>
        <dbReference type="EMBL" id="AWH95992.1"/>
    </source>
</evidence>
<evidence type="ECO:0000313" key="2">
    <source>
        <dbReference type="Proteomes" id="UP000244903"/>
    </source>
</evidence>
<sequence>MRAGPVMTAGLPTVGATLARDLVEAWGTGDFEPVAGRIGWYRDPLTDGIAGPELAAHAQVWREVLDPGDWEVLDVAEGSASVALTWSVEVTHRGRVLDAPPTGRSVTLTGTDVLTTSGTGTRVVRHVDLGALAHALGHDVVLRPEDTDAQRFGSASRIPVESGAEVGALALTWLGVRAESESDDVDRLSVEVFRALRASKGFLGAVTVDIGDRKYTLSAFDSLDSVRSVQNRAHRRAVRKFFSGRLCSEAVVTTWAPATSAWFRRCAGCDDLIPADADACECGRPAIRSTLL</sequence>
<gene>
    <name evidence="1" type="ORF">A6048_11345</name>
</gene>